<feature type="compositionally biased region" description="Basic and acidic residues" evidence="1">
    <location>
        <begin position="44"/>
        <end position="59"/>
    </location>
</feature>
<evidence type="ECO:0008006" key="5">
    <source>
        <dbReference type="Google" id="ProtNLM"/>
    </source>
</evidence>
<protein>
    <recommendedName>
        <fullName evidence="5">Lipoprotein</fullName>
    </recommendedName>
</protein>
<name>A0ABX4H4M8_9BACT</name>
<dbReference type="EMBL" id="NQMN01000002">
    <property type="protein sequence ID" value="PAF54818.1"/>
    <property type="molecule type" value="Genomic_DNA"/>
</dbReference>
<feature type="signal peptide" evidence="2">
    <location>
        <begin position="1"/>
        <end position="23"/>
    </location>
</feature>
<accession>A0ABX4H4M8</accession>
<organism evidence="3 4">
    <name type="scientific">Mycoplasmopsis agassizii</name>
    <dbReference type="NCBI Taxonomy" id="33922"/>
    <lineage>
        <taxon>Bacteria</taxon>
        <taxon>Bacillati</taxon>
        <taxon>Mycoplasmatota</taxon>
        <taxon>Mycoplasmoidales</taxon>
        <taxon>Metamycoplasmataceae</taxon>
        <taxon>Mycoplasmopsis</taxon>
    </lineage>
</organism>
<evidence type="ECO:0000313" key="3">
    <source>
        <dbReference type="EMBL" id="PAF54818.1"/>
    </source>
</evidence>
<comment type="caution">
    <text evidence="3">The sequence shown here is derived from an EMBL/GenBank/DDBJ whole genome shotgun (WGS) entry which is preliminary data.</text>
</comment>
<reference evidence="3" key="1">
    <citation type="submission" date="2017-08" db="EMBL/GenBank/DDBJ databases">
        <authorList>
            <person name="Alvarez-Ponce D."/>
            <person name="Weitzman C.L."/>
            <person name="Tillett R.L."/>
            <person name="Sandmeier F.C."/>
            <person name="Tracy C.R."/>
        </authorList>
    </citation>
    <scope>NUCLEOTIDE SEQUENCE [LARGE SCALE GENOMIC DNA]</scope>
    <source>
        <strain evidence="3">PS6</strain>
    </source>
</reference>
<keyword evidence="4" id="KW-1185">Reference proteome</keyword>
<dbReference type="Proteomes" id="UP000217033">
    <property type="component" value="Unassembled WGS sequence"/>
</dbReference>
<proteinExistence type="predicted"/>
<feature type="region of interest" description="Disordered" evidence="1">
    <location>
        <begin position="31"/>
        <end position="59"/>
    </location>
</feature>
<evidence type="ECO:0000313" key="4">
    <source>
        <dbReference type="Proteomes" id="UP000217033"/>
    </source>
</evidence>
<evidence type="ECO:0000256" key="1">
    <source>
        <dbReference type="SAM" id="MobiDB-lite"/>
    </source>
</evidence>
<keyword evidence="2" id="KW-0732">Signal</keyword>
<sequence length="398" mass="46956">MKLKSKKLLLFSTLTLLTSITTTTLVSCSKDSGDVITPPSNDQPNKDDLTKEQDKPNENKEVVIRNLPDILDEELNFNLVPLIRYIKGIENLKELDGEGNETDKLISPEEMLARYQEIWPKFWILSQSHDKDKVEWKDYRKLEYSEIVEKAKQKHSVRDKEGKYITPYDFFMKSDLESERFFRNELIETRTDEGDEKITLASRWSKKLKKYYGDFITSVEDAENLIIEAMPIVYAENIIQFMLGYLEFKITLLKSRTSQLTFKEYFKANTGASHWISIMLAAYNDFLIMWRSQYMRSTKEMFVGHGETYWRLLLDISNNEIAPFSRAMGNVGFYTPEVNVWVYRQELVDALLIDKFKQTVYTDRDILEKTNKTETENLDSVITRYKTRFKWLFKTSKE</sequence>
<evidence type="ECO:0000256" key="2">
    <source>
        <dbReference type="SAM" id="SignalP"/>
    </source>
</evidence>
<feature type="chain" id="PRO_5046365243" description="Lipoprotein" evidence="2">
    <location>
        <begin position="24"/>
        <end position="398"/>
    </location>
</feature>
<gene>
    <name evidence="3" type="ORF">CJF60_03725</name>
</gene>
<dbReference type="PROSITE" id="PS51257">
    <property type="entry name" value="PROKAR_LIPOPROTEIN"/>
    <property type="match status" value="1"/>
</dbReference>
<dbReference type="RefSeq" id="WP_084232747.1">
    <property type="nucleotide sequence ID" value="NZ_FWXE01000012.1"/>
</dbReference>